<dbReference type="OrthoDB" id="2113341at2759"/>
<feature type="binding site" evidence="19">
    <location>
        <position position="50"/>
    </location>
    <ligand>
        <name>Ca(2+)</name>
        <dbReference type="ChEBI" id="CHEBI:29108"/>
        <label>1</label>
    </ligand>
</feature>
<feature type="binding site" evidence="19">
    <location>
        <position position="44"/>
    </location>
    <ligand>
        <name>Ca(2+)</name>
        <dbReference type="ChEBI" id="CHEBI:29108"/>
        <label>1</label>
    </ligand>
</feature>
<evidence type="ECO:0000256" key="14">
    <source>
        <dbReference type="ARBA" id="ARBA00023157"/>
    </source>
</evidence>
<evidence type="ECO:0000313" key="24">
    <source>
        <dbReference type="EMBL" id="KZV52681.1"/>
    </source>
</evidence>
<evidence type="ECO:0000256" key="19">
    <source>
        <dbReference type="PIRSR" id="PIRSR600823-3"/>
    </source>
</evidence>
<evidence type="ECO:0000256" key="18">
    <source>
        <dbReference type="PIRSR" id="PIRSR600823-2"/>
    </source>
</evidence>
<dbReference type="GO" id="GO:0006979">
    <property type="term" value="P:response to oxidative stress"/>
    <property type="evidence" value="ECO:0007669"/>
    <property type="project" value="UniProtKB-UniRule"/>
</dbReference>
<dbReference type="PANTHER" id="PTHR31517:SF48">
    <property type="entry name" value="PEROXIDASE 16-RELATED"/>
    <property type="match status" value="1"/>
</dbReference>
<name>A0A2Z7D721_9LAMI</name>
<comment type="cofactor">
    <cofactor evidence="19 22">
        <name>Ca(2+)</name>
        <dbReference type="ChEBI" id="CHEBI:29108"/>
    </cofactor>
    <text evidence="19 22">Binds 2 calcium ions per subunit.</text>
</comment>
<sequence length="293" mass="32763">MEGFYEKDCPQAEQIVNEVLMKNLKKDVTLAPAIVRLFSHDCLVQGCDASILLDETPSGEDVEKKATPNGQFVRGYDLIDEMKERLEAECPGIVSCADIITFANRDSLVYTGLPTYKVAAGRRDGLSSLAKNVENNLPVPDTPVQEMIDIFKRKGLTLEDLVVLVGAHSIGTAHCGIVRGRLFDKRKSMEMDPNYAEQMRFMCQRDDNMLPFDPVTHNKMDSRIYNEFLSKRALLESDHALAKDPNGNDIMKKMAADQAAWFNKFIGATIRMGAIEVLTGNQGEIRKQCRVVN</sequence>
<reference evidence="24 25" key="1">
    <citation type="journal article" date="2015" name="Proc. Natl. Acad. Sci. U.S.A.">
        <title>The resurrection genome of Boea hygrometrica: A blueprint for survival of dehydration.</title>
        <authorList>
            <person name="Xiao L."/>
            <person name="Yang G."/>
            <person name="Zhang L."/>
            <person name="Yang X."/>
            <person name="Zhao S."/>
            <person name="Ji Z."/>
            <person name="Zhou Q."/>
            <person name="Hu M."/>
            <person name="Wang Y."/>
            <person name="Chen M."/>
            <person name="Xu Y."/>
            <person name="Jin H."/>
            <person name="Xiao X."/>
            <person name="Hu G."/>
            <person name="Bao F."/>
            <person name="Hu Y."/>
            <person name="Wan P."/>
            <person name="Li L."/>
            <person name="Deng X."/>
            <person name="Kuang T."/>
            <person name="Xiang C."/>
            <person name="Zhu J.K."/>
            <person name="Oliver M.J."/>
            <person name="He Y."/>
        </authorList>
    </citation>
    <scope>NUCLEOTIDE SEQUENCE [LARGE SCALE GENOMIC DNA]</scope>
    <source>
        <strain evidence="25">cv. XS01</strain>
    </source>
</reference>
<dbReference type="PRINTS" id="PR00461">
    <property type="entry name" value="PLPEROXIDASE"/>
</dbReference>
<dbReference type="Proteomes" id="UP000250235">
    <property type="component" value="Unassembled WGS sequence"/>
</dbReference>
<keyword evidence="7 22" id="KW-0575">Peroxidase</keyword>
<dbReference type="GO" id="GO:0005576">
    <property type="term" value="C:extracellular region"/>
    <property type="evidence" value="ECO:0007669"/>
    <property type="project" value="UniProtKB-SubCell"/>
</dbReference>
<evidence type="ECO:0000256" key="13">
    <source>
        <dbReference type="ARBA" id="ARBA00023004"/>
    </source>
</evidence>
<feature type="binding site" evidence="19">
    <location>
        <position position="46"/>
    </location>
    <ligand>
        <name>Ca(2+)</name>
        <dbReference type="ChEBI" id="CHEBI:29108"/>
        <label>1</label>
    </ligand>
</feature>
<keyword evidence="11 19" id="KW-0106">Calcium</keyword>
<organism evidence="24 25">
    <name type="scientific">Dorcoceras hygrometricum</name>
    <dbReference type="NCBI Taxonomy" id="472368"/>
    <lineage>
        <taxon>Eukaryota</taxon>
        <taxon>Viridiplantae</taxon>
        <taxon>Streptophyta</taxon>
        <taxon>Embryophyta</taxon>
        <taxon>Tracheophyta</taxon>
        <taxon>Spermatophyta</taxon>
        <taxon>Magnoliopsida</taxon>
        <taxon>eudicotyledons</taxon>
        <taxon>Gunneridae</taxon>
        <taxon>Pentapetalae</taxon>
        <taxon>asterids</taxon>
        <taxon>lamiids</taxon>
        <taxon>Lamiales</taxon>
        <taxon>Gesneriaceae</taxon>
        <taxon>Didymocarpoideae</taxon>
        <taxon>Trichosporeae</taxon>
        <taxon>Loxocarpinae</taxon>
        <taxon>Dorcoceras</taxon>
    </lineage>
</organism>
<dbReference type="Gene3D" id="1.10.420.10">
    <property type="entry name" value="Peroxidase, domain 2"/>
    <property type="match status" value="1"/>
</dbReference>
<evidence type="ECO:0000256" key="9">
    <source>
        <dbReference type="ARBA" id="ARBA00022723"/>
    </source>
</evidence>
<evidence type="ECO:0000256" key="11">
    <source>
        <dbReference type="ARBA" id="ARBA00022837"/>
    </source>
</evidence>
<keyword evidence="8 22" id="KW-0349">Heme</keyword>
<dbReference type="EC" id="1.11.1.7" evidence="5 22"/>
<evidence type="ECO:0000256" key="20">
    <source>
        <dbReference type="PIRSR" id="PIRSR600823-4"/>
    </source>
</evidence>
<evidence type="ECO:0000256" key="1">
    <source>
        <dbReference type="ARBA" id="ARBA00000189"/>
    </source>
</evidence>
<dbReference type="FunFam" id="1.10.420.10:FF:000001">
    <property type="entry name" value="Peroxidase"/>
    <property type="match status" value="1"/>
</dbReference>
<feature type="binding site" evidence="19">
    <location>
        <position position="213"/>
    </location>
    <ligand>
        <name>Ca(2+)</name>
        <dbReference type="ChEBI" id="CHEBI:29108"/>
        <label>2</label>
    </ligand>
</feature>
<feature type="binding site" evidence="19">
    <location>
        <position position="63"/>
    </location>
    <ligand>
        <name>Ca(2+)</name>
        <dbReference type="ChEBI" id="CHEBI:29108"/>
        <label>1</label>
    </ligand>
</feature>
<dbReference type="PANTHER" id="PTHR31517">
    <property type="match status" value="1"/>
</dbReference>
<feature type="binding site" evidence="19">
    <location>
        <position position="216"/>
    </location>
    <ligand>
        <name>Ca(2+)</name>
        <dbReference type="ChEBI" id="CHEBI:29108"/>
        <label>2</label>
    </ligand>
</feature>
<feature type="active site" description="Proton acceptor" evidence="17">
    <location>
        <position position="40"/>
    </location>
</feature>
<dbReference type="SUPFAM" id="SSF48113">
    <property type="entry name" value="Heme-dependent peroxidases"/>
    <property type="match status" value="1"/>
</dbReference>
<feature type="domain" description="Plant heme peroxidase family profile" evidence="23">
    <location>
        <begin position="1"/>
        <end position="293"/>
    </location>
</feature>
<keyword evidence="10" id="KW-0732">Signal</keyword>
<dbReference type="PROSITE" id="PS50873">
    <property type="entry name" value="PEROXIDASE_4"/>
    <property type="match status" value="1"/>
</dbReference>
<protein>
    <recommendedName>
        <fullName evidence="5 22">Peroxidase</fullName>
        <ecNumber evidence="5 22">1.11.1.7</ecNumber>
    </recommendedName>
</protein>
<comment type="similarity">
    <text evidence="22">Belongs to the peroxidase family. Classical plant (class III) peroxidase subfamily.</text>
</comment>
<evidence type="ECO:0000256" key="5">
    <source>
        <dbReference type="ARBA" id="ARBA00012313"/>
    </source>
</evidence>
<accession>A0A2Z7D721</accession>
<feature type="disulfide bond" evidence="21">
    <location>
        <begin position="9"/>
        <end position="90"/>
    </location>
</feature>
<feature type="binding site" evidence="19">
    <location>
        <position position="48"/>
    </location>
    <ligand>
        <name>Ca(2+)</name>
        <dbReference type="ChEBI" id="CHEBI:29108"/>
        <label>1</label>
    </ligand>
</feature>
<dbReference type="InterPro" id="IPR033905">
    <property type="entry name" value="Secretory_peroxidase"/>
</dbReference>
<keyword evidence="16 22" id="KW-0376">Hydrogen peroxide</keyword>
<feature type="binding site" evidence="18">
    <location>
        <position position="138"/>
    </location>
    <ligand>
        <name>substrate</name>
    </ligand>
</feature>
<feature type="disulfide bond" evidence="21">
    <location>
        <begin position="42"/>
        <end position="47"/>
    </location>
</feature>
<evidence type="ECO:0000256" key="16">
    <source>
        <dbReference type="ARBA" id="ARBA00023324"/>
    </source>
</evidence>
<keyword evidence="12 22" id="KW-0560">Oxidoreductase</keyword>
<feature type="site" description="Transition state stabilizer" evidence="20">
    <location>
        <position position="36"/>
    </location>
</feature>
<evidence type="ECO:0000256" key="21">
    <source>
        <dbReference type="PIRSR" id="PIRSR600823-5"/>
    </source>
</evidence>
<feature type="disulfide bond" evidence="21">
    <location>
        <begin position="96"/>
        <end position="289"/>
    </location>
</feature>
<dbReference type="InterPro" id="IPR010255">
    <property type="entry name" value="Haem_peroxidase_sf"/>
</dbReference>
<dbReference type="PRINTS" id="PR00458">
    <property type="entry name" value="PEROXIDASE"/>
</dbReference>
<comment type="subcellular location">
    <subcellularLocation>
        <location evidence="3 22">Secreted</location>
    </subcellularLocation>
</comment>
<feature type="binding site" evidence="19">
    <location>
        <position position="221"/>
    </location>
    <ligand>
        <name>Ca(2+)</name>
        <dbReference type="ChEBI" id="CHEBI:29108"/>
        <label>2</label>
    </ligand>
</feature>
<dbReference type="FunFam" id="1.10.520.10:FF:000006">
    <property type="entry name" value="Peroxidase"/>
    <property type="match status" value="1"/>
</dbReference>
<dbReference type="GO" id="GO:0042744">
    <property type="term" value="P:hydrogen peroxide catabolic process"/>
    <property type="evidence" value="ECO:0007669"/>
    <property type="project" value="UniProtKB-KW"/>
</dbReference>
<evidence type="ECO:0000256" key="22">
    <source>
        <dbReference type="RuleBase" id="RU362060"/>
    </source>
</evidence>
<feature type="binding site" evidence="19">
    <location>
        <position position="41"/>
    </location>
    <ligand>
        <name>Ca(2+)</name>
        <dbReference type="ChEBI" id="CHEBI:29108"/>
        <label>1</label>
    </ligand>
</feature>
<dbReference type="InterPro" id="IPR002016">
    <property type="entry name" value="Haem_peroxidase"/>
</dbReference>
<evidence type="ECO:0000256" key="6">
    <source>
        <dbReference type="ARBA" id="ARBA00022525"/>
    </source>
</evidence>
<evidence type="ECO:0000256" key="15">
    <source>
        <dbReference type="ARBA" id="ARBA00023180"/>
    </source>
</evidence>
<feature type="binding site" description="axial binding residue" evidence="19">
    <location>
        <position position="168"/>
    </location>
    <ligand>
        <name>heme b</name>
        <dbReference type="ChEBI" id="CHEBI:60344"/>
    </ligand>
    <ligandPart>
        <name>Fe</name>
        <dbReference type="ChEBI" id="CHEBI:18248"/>
    </ligandPart>
</feature>
<dbReference type="GO" id="GO:0020037">
    <property type="term" value="F:heme binding"/>
    <property type="evidence" value="ECO:0007669"/>
    <property type="project" value="UniProtKB-UniRule"/>
</dbReference>
<dbReference type="InterPro" id="IPR000823">
    <property type="entry name" value="Peroxidase_pln"/>
</dbReference>
<gene>
    <name evidence="24" type="ORF">F511_21061</name>
</gene>
<comment type="similarity">
    <text evidence="4">Belongs to the peroxidase family. Ascorbate peroxidase subfamily.</text>
</comment>
<evidence type="ECO:0000256" key="10">
    <source>
        <dbReference type="ARBA" id="ARBA00022729"/>
    </source>
</evidence>
<evidence type="ECO:0000256" key="4">
    <source>
        <dbReference type="ARBA" id="ARBA00006873"/>
    </source>
</evidence>
<proteinExistence type="inferred from homology"/>
<evidence type="ECO:0000259" key="23">
    <source>
        <dbReference type="PROSITE" id="PS50873"/>
    </source>
</evidence>
<keyword evidence="15" id="KW-0325">Glycoprotein</keyword>
<dbReference type="CDD" id="cd00693">
    <property type="entry name" value="secretory_peroxidase"/>
    <property type="match status" value="1"/>
</dbReference>
<keyword evidence="9 19" id="KW-0479">Metal-binding</keyword>
<comment type="function">
    <text evidence="2">Removal of H(2)O(2), oxidation of toxic reductants, biosynthesis and degradation of lignin, suberization, auxin catabolism, response to environmental stresses such as wounding, pathogen attack and oxidative stress. These functions might be dependent on each isozyme/isoform in each plant tissue.</text>
</comment>
<keyword evidence="14 21" id="KW-1015">Disulfide bond</keyword>
<dbReference type="GO" id="GO:0046872">
    <property type="term" value="F:metal ion binding"/>
    <property type="evidence" value="ECO:0007669"/>
    <property type="project" value="UniProtKB-UniRule"/>
</dbReference>
<evidence type="ECO:0000256" key="2">
    <source>
        <dbReference type="ARBA" id="ARBA00002322"/>
    </source>
</evidence>
<dbReference type="Pfam" id="PF00141">
    <property type="entry name" value="peroxidase"/>
    <property type="match status" value="1"/>
</dbReference>
<evidence type="ECO:0000256" key="3">
    <source>
        <dbReference type="ARBA" id="ARBA00004613"/>
    </source>
</evidence>
<keyword evidence="25" id="KW-1185">Reference proteome</keyword>
<dbReference type="Gene3D" id="1.10.520.10">
    <property type="match status" value="1"/>
</dbReference>
<evidence type="ECO:0000256" key="7">
    <source>
        <dbReference type="ARBA" id="ARBA00022559"/>
    </source>
</evidence>
<evidence type="ECO:0000256" key="17">
    <source>
        <dbReference type="PIRSR" id="PIRSR600823-1"/>
    </source>
</evidence>
<evidence type="ECO:0000313" key="25">
    <source>
        <dbReference type="Proteomes" id="UP000250235"/>
    </source>
</evidence>
<dbReference type="EMBL" id="KQ991025">
    <property type="protein sequence ID" value="KZV52681.1"/>
    <property type="molecule type" value="Genomic_DNA"/>
</dbReference>
<evidence type="ECO:0000256" key="12">
    <source>
        <dbReference type="ARBA" id="ARBA00023002"/>
    </source>
</evidence>
<evidence type="ECO:0000256" key="8">
    <source>
        <dbReference type="ARBA" id="ARBA00022617"/>
    </source>
</evidence>
<dbReference type="InterPro" id="IPR019793">
    <property type="entry name" value="Peroxidases_heam-ligand_BS"/>
</dbReference>
<feature type="disulfide bond" evidence="21">
    <location>
        <begin position="175"/>
        <end position="203"/>
    </location>
</feature>
<dbReference type="GO" id="GO:0140825">
    <property type="term" value="F:lactoperoxidase activity"/>
    <property type="evidence" value="ECO:0007669"/>
    <property type="project" value="UniProtKB-EC"/>
</dbReference>
<keyword evidence="6 22" id="KW-0964">Secreted</keyword>
<dbReference type="AlphaFoldDB" id="A0A2Z7D721"/>
<comment type="catalytic activity">
    <reaction evidence="1 22">
        <text>2 a phenolic donor + H2O2 = 2 a phenolic radical donor + 2 H2O</text>
        <dbReference type="Rhea" id="RHEA:56136"/>
        <dbReference type="ChEBI" id="CHEBI:15377"/>
        <dbReference type="ChEBI" id="CHEBI:16240"/>
        <dbReference type="ChEBI" id="CHEBI:139520"/>
        <dbReference type="ChEBI" id="CHEBI:139521"/>
        <dbReference type="EC" id="1.11.1.7"/>
    </reaction>
</comment>
<comment type="cofactor">
    <cofactor evidence="19 22">
        <name>heme b</name>
        <dbReference type="ChEBI" id="CHEBI:60344"/>
    </cofactor>
    <text evidence="19 22">Binds 1 heme b (iron(II)-protoporphyrin IX) group per subunit.</text>
</comment>
<keyword evidence="13 19" id="KW-0408">Iron</keyword>
<dbReference type="PROSITE" id="PS00435">
    <property type="entry name" value="PEROXIDASE_1"/>
    <property type="match status" value="1"/>
</dbReference>